<evidence type="ECO:0000313" key="2">
    <source>
        <dbReference type="Proteomes" id="UP000077069"/>
    </source>
</evidence>
<dbReference type="GeneID" id="28765474"/>
<evidence type="ECO:0000313" key="1">
    <source>
        <dbReference type="EMBL" id="OAG05986.1"/>
    </source>
</evidence>
<dbReference type="EMBL" id="KV441552">
    <property type="protein sequence ID" value="OAG05986.1"/>
    <property type="molecule type" value="Genomic_DNA"/>
</dbReference>
<keyword evidence="2" id="KW-1185">Reference proteome</keyword>
<dbReference type="RefSeq" id="XP_018036351.1">
    <property type="nucleotide sequence ID" value="XM_018181988.1"/>
</dbReference>
<reference evidence="1 2" key="1">
    <citation type="submission" date="2016-05" db="EMBL/GenBank/DDBJ databases">
        <title>Comparative analysis of secretome profiles of manganese(II)-oxidizing ascomycete fungi.</title>
        <authorList>
            <consortium name="DOE Joint Genome Institute"/>
            <person name="Zeiner C.A."/>
            <person name="Purvine S.O."/>
            <person name="Zink E.M."/>
            <person name="Wu S."/>
            <person name="Pasa-Tolic L."/>
            <person name="Chaput D.L."/>
            <person name="Haridas S."/>
            <person name="Grigoriev I.V."/>
            <person name="Santelli C.M."/>
            <person name="Hansel C.M."/>
        </authorList>
    </citation>
    <scope>NUCLEOTIDE SEQUENCE [LARGE SCALE GENOMIC DNA]</scope>
    <source>
        <strain evidence="1 2">AP3s5-JAC2a</strain>
    </source>
</reference>
<protein>
    <submittedName>
        <fullName evidence="1">Uncharacterized protein</fullName>
    </submittedName>
</protein>
<dbReference type="OrthoDB" id="3440338at2759"/>
<organism evidence="1 2">
    <name type="scientific">Paraphaeosphaeria sporulosa</name>
    <dbReference type="NCBI Taxonomy" id="1460663"/>
    <lineage>
        <taxon>Eukaryota</taxon>
        <taxon>Fungi</taxon>
        <taxon>Dikarya</taxon>
        <taxon>Ascomycota</taxon>
        <taxon>Pezizomycotina</taxon>
        <taxon>Dothideomycetes</taxon>
        <taxon>Pleosporomycetidae</taxon>
        <taxon>Pleosporales</taxon>
        <taxon>Massarineae</taxon>
        <taxon>Didymosphaeriaceae</taxon>
        <taxon>Paraphaeosphaeria</taxon>
    </lineage>
</organism>
<dbReference type="AlphaFoldDB" id="A0A177CF74"/>
<accession>A0A177CF74</accession>
<proteinExistence type="predicted"/>
<dbReference type="Proteomes" id="UP000077069">
    <property type="component" value="Unassembled WGS sequence"/>
</dbReference>
<name>A0A177CF74_9PLEO</name>
<sequence length="220" mass="24703">MYAGKSDDIERFNGATQQRAAFFSRLDHTRECIMIFPSASSVLLAAVDGTLTRRLLTDTELAWQIDNVSPPSVRRSATASGYRRFFWTPSHRSPAHITTLMRLTAGITRRYPPAECGYSVNSHVRLAQHRAHKSSNYVMNLVEDICAYLYRSDTFSQLFTMQPFIVALLFRPEQAAVVEIFLSGLLQVWVDEGGGLNAYPAGRSVANPWRVGGAQWVKEN</sequence>
<gene>
    <name evidence="1" type="ORF">CC84DRAFT_1205631</name>
</gene>
<dbReference type="InParanoid" id="A0A177CF74"/>